<dbReference type="GO" id="GO:0016757">
    <property type="term" value="F:glycosyltransferase activity"/>
    <property type="evidence" value="ECO:0007669"/>
    <property type="project" value="UniProtKB-KW"/>
</dbReference>
<proteinExistence type="inferred from homology"/>
<evidence type="ECO:0000313" key="5">
    <source>
        <dbReference type="EMBL" id="CUR55603.1"/>
    </source>
</evidence>
<gene>
    <name evidence="5" type="ORF">NOCA2280045</name>
</gene>
<dbReference type="InterPro" id="IPR001173">
    <property type="entry name" value="Glyco_trans_2-like"/>
</dbReference>
<comment type="similarity">
    <text evidence="1">Belongs to the glycosyltransferase 2 family.</text>
</comment>
<organism evidence="5">
    <name type="scientific">metagenome</name>
    <dbReference type="NCBI Taxonomy" id="256318"/>
    <lineage>
        <taxon>unclassified sequences</taxon>
        <taxon>metagenomes</taxon>
    </lineage>
</organism>
<dbReference type="PANTHER" id="PTHR43179">
    <property type="entry name" value="RHAMNOSYLTRANSFERASE WBBL"/>
    <property type="match status" value="1"/>
</dbReference>
<dbReference type="AlphaFoldDB" id="A0A2P2C0Q4"/>
<name>A0A2P2C0Q4_9ZZZZ</name>
<evidence type="ECO:0000259" key="4">
    <source>
        <dbReference type="Pfam" id="PF00535"/>
    </source>
</evidence>
<evidence type="ECO:0000256" key="2">
    <source>
        <dbReference type="ARBA" id="ARBA00022676"/>
    </source>
</evidence>
<dbReference type="InterPro" id="IPR029044">
    <property type="entry name" value="Nucleotide-diphossugar_trans"/>
</dbReference>
<dbReference type="SUPFAM" id="SSF53448">
    <property type="entry name" value="Nucleotide-diphospho-sugar transferases"/>
    <property type="match status" value="1"/>
</dbReference>
<protein>
    <submittedName>
        <fullName evidence="5">Glycosyl transferase family 2 (Modular protein)</fullName>
    </submittedName>
</protein>
<evidence type="ECO:0000256" key="1">
    <source>
        <dbReference type="ARBA" id="ARBA00006739"/>
    </source>
</evidence>
<dbReference type="Pfam" id="PF00535">
    <property type="entry name" value="Glycos_transf_2"/>
    <property type="match status" value="1"/>
</dbReference>
<dbReference type="Gene3D" id="3.90.550.10">
    <property type="entry name" value="Spore Coat Polysaccharide Biosynthesis Protein SpsA, Chain A"/>
    <property type="match status" value="1"/>
</dbReference>
<evidence type="ECO:0000256" key="3">
    <source>
        <dbReference type="ARBA" id="ARBA00022679"/>
    </source>
</evidence>
<feature type="domain" description="Glycosyltransferase 2-like" evidence="4">
    <location>
        <begin position="92"/>
        <end position="219"/>
    </location>
</feature>
<keyword evidence="2" id="KW-0328">Glycosyltransferase</keyword>
<keyword evidence="3 5" id="KW-0808">Transferase</keyword>
<dbReference type="EMBL" id="CZKA01000021">
    <property type="protein sequence ID" value="CUR55603.1"/>
    <property type="molecule type" value="Genomic_DNA"/>
</dbReference>
<accession>A0A2P2C0Q4</accession>
<sequence length="291" mass="29841">MGAPTDTSLPVGFAGALSRHVKVCDGGRTLVGGSAGSVLYLAPEAAALIGSGPVYAEPGTAATLVRLLLDRGFAHPVWADPPVADEEVVDVTVVVPVQDRPAALGRLLAGLPSGVPVIVVDDGSRDPAAVAEVCSAYGATLLVHPVNSGPAAARNTGLREVRTPYVAFCDSDVLPTPGWLGTLRRHLDDPAVAVVAPRILGPEASAADTWLERYEQARSSLDLGATPAAVKAGGVVSYLPSACLLARVEALGAGFDEDLRAGEDVDLVWRLLATGLRAGRVCPPRASGEVR</sequence>
<reference evidence="5" key="1">
    <citation type="submission" date="2015-08" db="EMBL/GenBank/DDBJ databases">
        <authorList>
            <person name="Babu N.S."/>
            <person name="Beckwith C.J."/>
            <person name="Beseler K.G."/>
            <person name="Brison A."/>
            <person name="Carone J.V."/>
            <person name="Caskin T.P."/>
            <person name="Diamond M."/>
            <person name="Durham M.E."/>
            <person name="Foxe J.M."/>
            <person name="Go M."/>
            <person name="Henderson B.A."/>
            <person name="Jones I.B."/>
            <person name="McGettigan J.A."/>
            <person name="Micheletti S.J."/>
            <person name="Nasrallah M.E."/>
            <person name="Ortiz D."/>
            <person name="Piller C.R."/>
            <person name="Privatt S.R."/>
            <person name="Schneider S.L."/>
            <person name="Sharp S."/>
            <person name="Smith T.C."/>
            <person name="Stanton J.D."/>
            <person name="Ullery H.E."/>
            <person name="Wilson R.J."/>
            <person name="Serrano M.G."/>
            <person name="Buck G."/>
            <person name="Lee V."/>
            <person name="Wang Y."/>
            <person name="Carvalho R."/>
            <person name="Voegtly L."/>
            <person name="Shi R."/>
            <person name="Duckworth R."/>
            <person name="Johnson A."/>
            <person name="Loviza R."/>
            <person name="Walstead R."/>
            <person name="Shah Z."/>
            <person name="Kiflezghi M."/>
            <person name="Wade K."/>
            <person name="Ball S.L."/>
            <person name="Bradley K.W."/>
            <person name="Asai D.J."/>
            <person name="Bowman C.A."/>
            <person name="Russell D.A."/>
            <person name="Pope W.H."/>
            <person name="Jacobs-Sera D."/>
            <person name="Hendrix R.W."/>
            <person name="Hatfull G.F."/>
        </authorList>
    </citation>
    <scope>NUCLEOTIDE SEQUENCE</scope>
</reference>
<dbReference type="PANTHER" id="PTHR43179:SF12">
    <property type="entry name" value="GALACTOFURANOSYLTRANSFERASE GLFT2"/>
    <property type="match status" value="1"/>
</dbReference>